<organism evidence="3 4">
    <name type="scientific">Lactuca saligna</name>
    <name type="common">Willowleaf lettuce</name>
    <dbReference type="NCBI Taxonomy" id="75948"/>
    <lineage>
        <taxon>Eukaryota</taxon>
        <taxon>Viridiplantae</taxon>
        <taxon>Streptophyta</taxon>
        <taxon>Embryophyta</taxon>
        <taxon>Tracheophyta</taxon>
        <taxon>Spermatophyta</taxon>
        <taxon>Magnoliopsida</taxon>
        <taxon>eudicotyledons</taxon>
        <taxon>Gunneridae</taxon>
        <taxon>Pentapetalae</taxon>
        <taxon>asterids</taxon>
        <taxon>campanulids</taxon>
        <taxon>Asterales</taxon>
        <taxon>Asteraceae</taxon>
        <taxon>Cichorioideae</taxon>
        <taxon>Cichorieae</taxon>
        <taxon>Lactucinae</taxon>
        <taxon>Lactuca</taxon>
    </lineage>
</organism>
<feature type="transmembrane region" description="Helical" evidence="1">
    <location>
        <begin position="87"/>
        <end position="113"/>
    </location>
</feature>
<dbReference type="GO" id="GO:0031593">
    <property type="term" value="F:polyubiquitin modification-dependent protein binding"/>
    <property type="evidence" value="ECO:0007669"/>
    <property type="project" value="TreeGrafter"/>
</dbReference>
<dbReference type="AlphaFoldDB" id="A0AA35UWZ5"/>
<keyword evidence="1" id="KW-0472">Membrane</keyword>
<feature type="domain" description="Ubiquitin-like" evidence="2">
    <location>
        <begin position="38"/>
        <end position="81"/>
    </location>
</feature>
<sequence length="144" mass="16200">MMLVPIFIHTVKVKNVHATAATRPVILEIKAYLNEVPVPALKEQIASVTVTGVLSEQQRLICRGKVLKVDQLLSAYRYSKQISESMLVFLMVLLNTQLPLIFAQLVAFLLNFFSDRVIASIMSFPDSSIVERLILLLESNNEDQ</sequence>
<keyword evidence="1" id="KW-1133">Transmembrane helix</keyword>
<dbReference type="GO" id="GO:0071818">
    <property type="term" value="C:BAT3 complex"/>
    <property type="evidence" value="ECO:0007669"/>
    <property type="project" value="TreeGrafter"/>
</dbReference>
<dbReference type="Proteomes" id="UP001177003">
    <property type="component" value="Chromosome 0"/>
</dbReference>
<name>A0AA35UWZ5_LACSI</name>
<protein>
    <recommendedName>
        <fullName evidence="2">Ubiquitin-like domain-containing protein</fullName>
    </recommendedName>
</protein>
<dbReference type="InterPro" id="IPR000626">
    <property type="entry name" value="Ubiquitin-like_dom"/>
</dbReference>
<reference evidence="3" key="1">
    <citation type="submission" date="2023-04" db="EMBL/GenBank/DDBJ databases">
        <authorList>
            <person name="Vijverberg K."/>
            <person name="Xiong W."/>
            <person name="Schranz E."/>
        </authorList>
    </citation>
    <scope>NUCLEOTIDE SEQUENCE</scope>
</reference>
<dbReference type="EMBL" id="OX465086">
    <property type="protein sequence ID" value="CAI9262356.1"/>
    <property type="molecule type" value="Genomic_DNA"/>
</dbReference>
<evidence type="ECO:0000313" key="4">
    <source>
        <dbReference type="Proteomes" id="UP001177003"/>
    </source>
</evidence>
<dbReference type="GO" id="GO:0036503">
    <property type="term" value="P:ERAD pathway"/>
    <property type="evidence" value="ECO:0007669"/>
    <property type="project" value="TreeGrafter"/>
</dbReference>
<dbReference type="InterPro" id="IPR029071">
    <property type="entry name" value="Ubiquitin-like_domsf"/>
</dbReference>
<dbReference type="Gene3D" id="3.10.20.90">
    <property type="entry name" value="Phosphatidylinositol 3-kinase Catalytic Subunit, Chain A, domain 1"/>
    <property type="match status" value="1"/>
</dbReference>
<keyword evidence="1" id="KW-0812">Transmembrane</keyword>
<evidence type="ECO:0000259" key="2">
    <source>
        <dbReference type="PROSITE" id="PS50053"/>
    </source>
</evidence>
<evidence type="ECO:0000256" key="1">
    <source>
        <dbReference type="SAM" id="Phobius"/>
    </source>
</evidence>
<keyword evidence="4" id="KW-1185">Reference proteome</keyword>
<proteinExistence type="predicted"/>
<dbReference type="PANTHER" id="PTHR15204:SF0">
    <property type="entry name" value="LARGE PROLINE-RICH PROTEIN BAG6"/>
    <property type="match status" value="1"/>
</dbReference>
<dbReference type="PROSITE" id="PS50053">
    <property type="entry name" value="UBIQUITIN_2"/>
    <property type="match status" value="1"/>
</dbReference>
<dbReference type="SUPFAM" id="SSF54236">
    <property type="entry name" value="Ubiquitin-like"/>
    <property type="match status" value="1"/>
</dbReference>
<gene>
    <name evidence="3" type="ORF">LSALG_LOCUS3096</name>
</gene>
<dbReference type="PANTHER" id="PTHR15204">
    <property type="entry name" value="LARGE PROLINE-RICH PROTEIN BAG6"/>
    <property type="match status" value="1"/>
</dbReference>
<accession>A0AA35UWZ5</accession>
<evidence type="ECO:0000313" key="3">
    <source>
        <dbReference type="EMBL" id="CAI9262356.1"/>
    </source>
</evidence>
<dbReference type="GO" id="GO:0051787">
    <property type="term" value="F:misfolded protein binding"/>
    <property type="evidence" value="ECO:0007669"/>
    <property type="project" value="TreeGrafter"/>
</dbReference>